<evidence type="ECO:0000259" key="3">
    <source>
        <dbReference type="Pfam" id="PF00483"/>
    </source>
</evidence>
<keyword evidence="2" id="KW-0548">Nucleotidyltransferase</keyword>
<sequence>MTFVIPMAGKGSRFQKAGYEMPKMLIEAHGKTLLEWSVDSLPLEICDSLIFIGLKEHKEKYSIDSVIKKLYADRVKKLEILFLDKVTRGQAETVMMGEEFFEPDKDLVIFNIDTHVYAPSLKYDLLREDCDGVLGAFHSNEDRFSFAKLDENGYVVETAEKVAISNYALTGLYHFKRASDFVDVAKKHIESEVLTKGEFYIAPMYNDLISEGKKFIINMAEEHWVLGTPEELNDFEINYQSRVR</sequence>
<reference evidence="4 5" key="1">
    <citation type="submission" date="2024-03" db="EMBL/GenBank/DDBJ databases">
        <title>Sulfurimonas sp. HSL3-1.</title>
        <authorList>
            <person name="Wang S."/>
        </authorList>
    </citation>
    <scope>NUCLEOTIDE SEQUENCE [LARGE SCALE GENOMIC DNA]</scope>
    <source>
        <strain evidence="4 5">HSL3-1</strain>
    </source>
</reference>
<dbReference type="EMBL" id="CP147920">
    <property type="protein sequence ID" value="XAU14827.1"/>
    <property type="molecule type" value="Genomic_DNA"/>
</dbReference>
<protein>
    <submittedName>
        <fullName evidence="4">Glycosyltransferase family 2 protein</fullName>
    </submittedName>
</protein>
<keyword evidence="5" id="KW-1185">Reference proteome</keyword>
<evidence type="ECO:0000313" key="4">
    <source>
        <dbReference type="EMBL" id="XAU14827.1"/>
    </source>
</evidence>
<dbReference type="Gene3D" id="3.90.550.10">
    <property type="entry name" value="Spore Coat Polysaccharide Biosynthesis Protein SpsA, Chain A"/>
    <property type="match status" value="1"/>
</dbReference>
<dbReference type="PANTHER" id="PTHR43584:SF8">
    <property type="entry name" value="N-ACETYLMURAMATE ALPHA-1-PHOSPHATE URIDYLYLTRANSFERASE"/>
    <property type="match status" value="1"/>
</dbReference>
<dbReference type="PANTHER" id="PTHR43584">
    <property type="entry name" value="NUCLEOTIDYL TRANSFERASE"/>
    <property type="match status" value="1"/>
</dbReference>
<dbReference type="Pfam" id="PF00483">
    <property type="entry name" value="NTP_transferase"/>
    <property type="match status" value="1"/>
</dbReference>
<dbReference type="RefSeq" id="WP_345972460.1">
    <property type="nucleotide sequence ID" value="NZ_CP147920.1"/>
</dbReference>
<evidence type="ECO:0000313" key="5">
    <source>
        <dbReference type="Proteomes" id="UP001447842"/>
    </source>
</evidence>
<dbReference type="InterPro" id="IPR050065">
    <property type="entry name" value="GlmU-like"/>
</dbReference>
<dbReference type="InterPro" id="IPR016873">
    <property type="entry name" value="Caps_polysacc_synth_BcbE_prd"/>
</dbReference>
<evidence type="ECO:0000256" key="2">
    <source>
        <dbReference type="ARBA" id="ARBA00022695"/>
    </source>
</evidence>
<evidence type="ECO:0000256" key="1">
    <source>
        <dbReference type="ARBA" id="ARBA00022679"/>
    </source>
</evidence>
<dbReference type="InterPro" id="IPR005835">
    <property type="entry name" value="NTP_transferase_dom"/>
</dbReference>
<name>A0ABZ3HBS0_9BACT</name>
<gene>
    <name evidence="4" type="ORF">WCY31_11355</name>
</gene>
<dbReference type="PIRSF" id="PIRSF028162">
    <property type="entry name" value="BcbE_prd"/>
    <property type="match status" value="1"/>
</dbReference>
<keyword evidence="1" id="KW-0808">Transferase</keyword>
<dbReference type="Proteomes" id="UP001447842">
    <property type="component" value="Chromosome"/>
</dbReference>
<organism evidence="4 5">
    <name type="scientific">Sulfurimonas diazotrophicus</name>
    <dbReference type="NCBI Taxonomy" id="3131939"/>
    <lineage>
        <taxon>Bacteria</taxon>
        <taxon>Pseudomonadati</taxon>
        <taxon>Campylobacterota</taxon>
        <taxon>Epsilonproteobacteria</taxon>
        <taxon>Campylobacterales</taxon>
        <taxon>Sulfurimonadaceae</taxon>
        <taxon>Sulfurimonas</taxon>
    </lineage>
</organism>
<accession>A0ABZ3HBS0</accession>
<dbReference type="InterPro" id="IPR029044">
    <property type="entry name" value="Nucleotide-diphossugar_trans"/>
</dbReference>
<feature type="domain" description="Nucleotidyl transferase" evidence="3">
    <location>
        <begin position="7"/>
        <end position="233"/>
    </location>
</feature>
<proteinExistence type="predicted"/>
<dbReference type="CDD" id="cd04183">
    <property type="entry name" value="GT2_BcE_like"/>
    <property type="match status" value="1"/>
</dbReference>
<dbReference type="SUPFAM" id="SSF53448">
    <property type="entry name" value="Nucleotide-diphospho-sugar transferases"/>
    <property type="match status" value="1"/>
</dbReference>